<organism evidence="1 2">
    <name type="scientific">Fusarium albosuccineum</name>
    <dbReference type="NCBI Taxonomy" id="1237068"/>
    <lineage>
        <taxon>Eukaryota</taxon>
        <taxon>Fungi</taxon>
        <taxon>Dikarya</taxon>
        <taxon>Ascomycota</taxon>
        <taxon>Pezizomycotina</taxon>
        <taxon>Sordariomycetes</taxon>
        <taxon>Hypocreomycetidae</taxon>
        <taxon>Hypocreales</taxon>
        <taxon>Nectriaceae</taxon>
        <taxon>Fusarium</taxon>
        <taxon>Fusarium decemcellulare species complex</taxon>
    </lineage>
</organism>
<evidence type="ECO:0000313" key="1">
    <source>
        <dbReference type="EMBL" id="KAF4470050.1"/>
    </source>
</evidence>
<keyword evidence="2" id="KW-1185">Reference proteome</keyword>
<dbReference type="EMBL" id="JAADYS010000400">
    <property type="protein sequence ID" value="KAF4470050.1"/>
    <property type="molecule type" value="Genomic_DNA"/>
</dbReference>
<reference evidence="1 2" key="1">
    <citation type="submission" date="2020-01" db="EMBL/GenBank/DDBJ databases">
        <title>Identification and distribution of gene clusters putatively required for synthesis of sphingolipid metabolism inhibitors in phylogenetically diverse species of the filamentous fungus Fusarium.</title>
        <authorList>
            <person name="Kim H.-S."/>
            <person name="Busman M."/>
            <person name="Brown D.W."/>
            <person name="Divon H."/>
            <person name="Uhlig S."/>
            <person name="Proctor R.H."/>
        </authorList>
    </citation>
    <scope>NUCLEOTIDE SEQUENCE [LARGE SCALE GENOMIC DNA]</scope>
    <source>
        <strain evidence="1 2">NRRL 20459</strain>
    </source>
</reference>
<proteinExistence type="predicted"/>
<evidence type="ECO:0000313" key="2">
    <source>
        <dbReference type="Proteomes" id="UP000554235"/>
    </source>
</evidence>
<keyword evidence="1" id="KW-0808">Transferase</keyword>
<comment type="caution">
    <text evidence="1">The sequence shown here is derived from an EMBL/GenBank/DDBJ whole genome shotgun (WGS) entry which is preliminary data.</text>
</comment>
<sequence length="242" mass="27084">TCQPEASFGYSVAAQVCDPGDDDIANLNKCIQWQLDNKHRGLRYREIDLPTAKLFVFVDGSFANNKDLTSQIGYVIVLGNEEGRDQADVDPIDDGSDHAFTVAGNLIHWSSTKCKRVTRSVLASEVYGMVSGFDLGYVIWYTLCAILQRLGISRPPLTLCTDSYSLYQCLVQLGSTTEKRLMIDIMALRQSYEKREIHEIRWIKGDDNPADAMTKGNPNKALEGLVEKGSLSIRLEGWVQRK</sequence>
<protein>
    <submittedName>
        <fullName evidence="1">Aurora kinase 2 splicing</fullName>
    </submittedName>
</protein>
<dbReference type="AlphaFoldDB" id="A0A8H4LI58"/>
<keyword evidence="1" id="KW-0418">Kinase</keyword>
<dbReference type="GO" id="GO:0016301">
    <property type="term" value="F:kinase activity"/>
    <property type="evidence" value="ECO:0007669"/>
    <property type="project" value="UniProtKB-KW"/>
</dbReference>
<feature type="non-terminal residue" evidence="1">
    <location>
        <position position="1"/>
    </location>
</feature>
<dbReference type="Proteomes" id="UP000554235">
    <property type="component" value="Unassembled WGS sequence"/>
</dbReference>
<dbReference type="OrthoDB" id="5150797at2759"/>
<accession>A0A8H4LI58</accession>
<name>A0A8H4LI58_9HYPO</name>
<gene>
    <name evidence="1" type="ORF">FALBO_3050</name>
</gene>